<gene>
    <name evidence="1" type="ORF">QFF56_01310</name>
</gene>
<dbReference type="PANTHER" id="PTHR10000:SF8">
    <property type="entry name" value="HAD SUPERFAMILY HYDROLASE-LIKE, TYPE 3"/>
    <property type="match status" value="1"/>
</dbReference>
<name>A0AAJ6FVW7_9LACO</name>
<evidence type="ECO:0000313" key="1">
    <source>
        <dbReference type="EMBL" id="WHQ80395.1"/>
    </source>
</evidence>
<dbReference type="GO" id="GO:0005829">
    <property type="term" value="C:cytosol"/>
    <property type="evidence" value="ECO:0007669"/>
    <property type="project" value="TreeGrafter"/>
</dbReference>
<dbReference type="RefSeq" id="WP_225361428.1">
    <property type="nucleotide sequence ID" value="NZ_CABIZJ010000009.1"/>
</dbReference>
<sequence>MDIKMVAIDIDGTLVDDHKQIGEKTKVAIKQARKQGVYVVLCTGRPLSGVKDYLEELDLVGEDDYAITFNGAKAQVTGTGEAIFENLLSPEQVTRLDQVSHEIQIRGQIVMPNSEVITTFKNISPYTVLDAFYTKMPLYYCEPEEIATHSAVAKYMWVDEPEVIAAKTKDLDPAVIADKYTVLSAPWFFEIMHPKAHKGAAVLELGQHLGLTKDQIMVLGDENNDLTMFELAGFGVAMGNANDQIKDLASAVTADNNHDGVGVALEKYVL</sequence>
<dbReference type="NCBIfam" id="TIGR01484">
    <property type="entry name" value="HAD-SF-IIB"/>
    <property type="match status" value="1"/>
</dbReference>
<dbReference type="InterPro" id="IPR006379">
    <property type="entry name" value="HAD-SF_hydro_IIB"/>
</dbReference>
<accession>A0AAJ6FVW7</accession>
<dbReference type="EMBL" id="CP123751">
    <property type="protein sequence ID" value="WHQ80395.1"/>
    <property type="molecule type" value="Genomic_DNA"/>
</dbReference>
<keyword evidence="1" id="KW-0378">Hydrolase</keyword>
<dbReference type="Proteomes" id="UP001238155">
    <property type="component" value="Chromosome"/>
</dbReference>
<dbReference type="GO" id="GO:0016791">
    <property type="term" value="F:phosphatase activity"/>
    <property type="evidence" value="ECO:0007669"/>
    <property type="project" value="TreeGrafter"/>
</dbReference>
<organism evidence="1 2">
    <name type="scientific">Ligilactobacillus animalis</name>
    <dbReference type="NCBI Taxonomy" id="1605"/>
    <lineage>
        <taxon>Bacteria</taxon>
        <taxon>Bacillati</taxon>
        <taxon>Bacillota</taxon>
        <taxon>Bacilli</taxon>
        <taxon>Lactobacillales</taxon>
        <taxon>Lactobacillaceae</taxon>
        <taxon>Ligilactobacillus</taxon>
    </lineage>
</organism>
<dbReference type="AlphaFoldDB" id="A0AAJ6FVW7"/>
<dbReference type="SUPFAM" id="SSF56784">
    <property type="entry name" value="HAD-like"/>
    <property type="match status" value="1"/>
</dbReference>
<dbReference type="SFLD" id="SFLDG01144">
    <property type="entry name" value="C2.B.4:_PGP_Like"/>
    <property type="match status" value="1"/>
</dbReference>
<protein>
    <submittedName>
        <fullName evidence="1">Cof-type HAD-IIB family hydrolase</fullName>
    </submittedName>
</protein>
<dbReference type="PANTHER" id="PTHR10000">
    <property type="entry name" value="PHOSPHOSERINE PHOSPHATASE"/>
    <property type="match status" value="1"/>
</dbReference>
<dbReference type="SFLD" id="SFLDS00003">
    <property type="entry name" value="Haloacid_Dehalogenase"/>
    <property type="match status" value="1"/>
</dbReference>
<dbReference type="InterPro" id="IPR036412">
    <property type="entry name" value="HAD-like_sf"/>
</dbReference>
<reference evidence="1" key="1">
    <citation type="submission" date="2023-04" db="EMBL/GenBank/DDBJ databases">
        <title>Four porcine-derived lactic acid bacteria strains analyses and their evaluation as potential probiotics based on genomics.</title>
        <authorList>
            <person name="Niu D."/>
        </authorList>
    </citation>
    <scope>NUCLEOTIDE SEQUENCE</scope>
    <source>
        <strain evidence="1">ZSB1</strain>
    </source>
</reference>
<dbReference type="Gene3D" id="3.30.1240.10">
    <property type="match status" value="1"/>
</dbReference>
<dbReference type="CDD" id="cd07516">
    <property type="entry name" value="HAD_Pase"/>
    <property type="match status" value="1"/>
</dbReference>
<dbReference type="Gene3D" id="3.40.50.1000">
    <property type="entry name" value="HAD superfamily/HAD-like"/>
    <property type="match status" value="1"/>
</dbReference>
<dbReference type="InterPro" id="IPR000150">
    <property type="entry name" value="Cof"/>
</dbReference>
<dbReference type="NCBIfam" id="TIGR00099">
    <property type="entry name" value="Cof-subfamily"/>
    <property type="match status" value="1"/>
</dbReference>
<dbReference type="Pfam" id="PF08282">
    <property type="entry name" value="Hydrolase_3"/>
    <property type="match status" value="1"/>
</dbReference>
<dbReference type="InterPro" id="IPR023214">
    <property type="entry name" value="HAD_sf"/>
</dbReference>
<proteinExistence type="predicted"/>
<evidence type="ECO:0000313" key="2">
    <source>
        <dbReference type="Proteomes" id="UP001238155"/>
    </source>
</evidence>
<dbReference type="SFLD" id="SFLDG01140">
    <property type="entry name" value="C2.B:_Phosphomannomutase_and_P"/>
    <property type="match status" value="1"/>
</dbReference>
<dbReference type="GO" id="GO:0000287">
    <property type="term" value="F:magnesium ion binding"/>
    <property type="evidence" value="ECO:0007669"/>
    <property type="project" value="TreeGrafter"/>
</dbReference>